<dbReference type="EMBL" id="LTAZ01000015">
    <property type="protein sequence ID" value="KYH24187.1"/>
    <property type="molecule type" value="Genomic_DNA"/>
</dbReference>
<gene>
    <name evidence="1" type="ORF">HAPAU_36580</name>
</gene>
<dbReference type="Proteomes" id="UP000075321">
    <property type="component" value="Unassembled WGS sequence"/>
</dbReference>
<evidence type="ECO:0008006" key="3">
    <source>
        <dbReference type="Google" id="ProtNLM"/>
    </source>
</evidence>
<dbReference type="PATRIC" id="fig|1008153.3.peg.3879"/>
<comment type="caution">
    <text evidence="1">The sequence shown here is derived from an EMBL/GenBank/DDBJ whole genome shotgun (WGS) entry which is preliminary data.</text>
</comment>
<dbReference type="InterPro" id="IPR011050">
    <property type="entry name" value="Pectin_lyase_fold/virulence"/>
</dbReference>
<evidence type="ECO:0000313" key="1">
    <source>
        <dbReference type="EMBL" id="KYH24187.1"/>
    </source>
</evidence>
<sequence length="568" mass="63511">MTDKQRTRRWLLQTTSIALMSNIAIGSSSGDEHTGIPTSSPAQSRSTLTVNVMDADTDKPIEGAAVGGIGGVSDEGDTLFGGITDADGVVEIEAVNPISPYDTSFSREGYEQKTRSIDLASDQEITVFTTPVPDQDSETYPIKTEHESGGKEYRNVFYPDNATNYEARSYWKDDILSHIEQKPLGGGSVYVNQNDVPTRSDADQIITSASELQNACESSNKLIVWIDEPIDMEERRGIKTQNITIAGDRGHVNNPRSLIYTNATGYPIPRIFECEDNVRFTGLQLRGPSHDNWNNNEYPGYLPLEDGRFDKGNELADLNSDSIEVDNCEIWGWGVQAFRVWADPHIHHCYAHDNMMTSLGYFLTVYRGHPTIDHCFLDAHRHDINGFGLHDAGYTVINNVFGPSASSHRIDMHALQNNLSEDWINDDKDDEFFRYRAGGDCIIRNNTFCFTNIIHGPEMPPHPLGFDRGRWHWVYSNRGIPHPGTEVRITRNSIMHIGPQPRNSGVDGSVRNFTPYAFTQNTAPHTGTTTQGGFVRISHWRNFYDNARKLTPPSFGAPIDHNAIKSSE</sequence>
<proteinExistence type="predicted"/>
<reference evidence="1 2" key="1">
    <citation type="submission" date="2016-02" db="EMBL/GenBank/DDBJ databases">
        <title>Genome sequence of Halalkalicoccus paucihalophilus DSM 24557.</title>
        <authorList>
            <person name="Poehlein A."/>
            <person name="Daniel R."/>
        </authorList>
    </citation>
    <scope>NUCLEOTIDE SEQUENCE [LARGE SCALE GENOMIC DNA]</scope>
    <source>
        <strain evidence="1 2">DSM 24557</strain>
    </source>
</reference>
<dbReference type="AlphaFoldDB" id="A0A151A9Z7"/>
<accession>A0A151A9Z7</accession>
<dbReference type="Gene3D" id="2.60.40.1120">
    <property type="entry name" value="Carboxypeptidase-like, regulatory domain"/>
    <property type="match status" value="1"/>
</dbReference>
<name>A0A151A9Z7_9EURY</name>
<dbReference type="SUPFAM" id="SSF51126">
    <property type="entry name" value="Pectin lyase-like"/>
    <property type="match status" value="1"/>
</dbReference>
<protein>
    <recommendedName>
        <fullName evidence="3">Right handed beta helix domain-containing protein</fullName>
    </recommendedName>
</protein>
<organism evidence="1 2">
    <name type="scientific">Halalkalicoccus paucihalophilus</name>
    <dbReference type="NCBI Taxonomy" id="1008153"/>
    <lineage>
        <taxon>Archaea</taxon>
        <taxon>Methanobacteriati</taxon>
        <taxon>Methanobacteriota</taxon>
        <taxon>Stenosarchaea group</taxon>
        <taxon>Halobacteria</taxon>
        <taxon>Halobacteriales</taxon>
        <taxon>Halococcaceae</taxon>
        <taxon>Halalkalicoccus</taxon>
    </lineage>
</organism>
<keyword evidence="2" id="KW-1185">Reference proteome</keyword>
<evidence type="ECO:0000313" key="2">
    <source>
        <dbReference type="Proteomes" id="UP000075321"/>
    </source>
</evidence>
<dbReference type="RefSeq" id="WP_157078539.1">
    <property type="nucleotide sequence ID" value="NZ_LTAZ01000015.1"/>
</dbReference>
<dbReference type="OrthoDB" id="271979at2157"/>